<proteinExistence type="predicted"/>
<evidence type="ECO:0000259" key="1">
    <source>
        <dbReference type="PROSITE" id="PS51977"/>
    </source>
</evidence>
<dbReference type="SMART" id="SM00773">
    <property type="entry name" value="WGR"/>
    <property type="match status" value="1"/>
</dbReference>
<evidence type="ECO:0000313" key="3">
    <source>
        <dbReference type="Proteomes" id="UP000320496"/>
    </source>
</evidence>
<dbReference type="EMBL" id="CP036275">
    <property type="protein sequence ID" value="QDU36604.1"/>
    <property type="molecule type" value="Genomic_DNA"/>
</dbReference>
<sequence>MAARRFELNDGNSSKFWEISQRGSETKVCFGRIGTNGQTREKEYESAAEAHEAVDKLVAGKLKKGYAEVSKAKTAATIASTKRTAMKAVSDAKPTVIDSTAAIPKNETLQFIGLVDPASSGGGIGSGRASKWTFSAGLVAWKCEGGPLVRETLDVIASNVSERRLSELMKKFDRDRILKFTAKRARRQTRQYFTVELVRFGGAVRDKDLSKVREELNQPIEIRDRTFGTLQFDREMTNFTGSLSYRGEELYLWIEAGTVDEAKAILEAARPLWRNRVKWFKQFQETVCEDMFEQCQDWREQLDQKPLTRPQFLRLLGNPVGLIFRMEEGELHYEMTGYEEELFTDHGVTVLGTLEEGPTEAFLG</sequence>
<dbReference type="RefSeq" id="WP_145367246.1">
    <property type="nucleotide sequence ID" value="NZ_CP036275.1"/>
</dbReference>
<reference evidence="2 3" key="1">
    <citation type="submission" date="2019-02" db="EMBL/GenBank/DDBJ databases">
        <title>Deep-cultivation of Planctomycetes and their phenomic and genomic characterization uncovers novel biology.</title>
        <authorList>
            <person name="Wiegand S."/>
            <person name="Jogler M."/>
            <person name="Boedeker C."/>
            <person name="Pinto D."/>
            <person name="Vollmers J."/>
            <person name="Rivas-Marin E."/>
            <person name="Kohn T."/>
            <person name="Peeters S.H."/>
            <person name="Heuer A."/>
            <person name="Rast P."/>
            <person name="Oberbeckmann S."/>
            <person name="Bunk B."/>
            <person name="Jeske O."/>
            <person name="Meyerdierks A."/>
            <person name="Storesund J.E."/>
            <person name="Kallscheuer N."/>
            <person name="Luecker S."/>
            <person name="Lage O.M."/>
            <person name="Pohl T."/>
            <person name="Merkel B.J."/>
            <person name="Hornburger P."/>
            <person name="Mueller R.-W."/>
            <person name="Bruemmer F."/>
            <person name="Labrenz M."/>
            <person name="Spormann A.M."/>
            <person name="Op den Camp H."/>
            <person name="Overmann J."/>
            <person name="Amann R."/>
            <person name="Jetten M.S.M."/>
            <person name="Mascher T."/>
            <person name="Medema M.H."/>
            <person name="Devos D.P."/>
            <person name="Kaster A.-K."/>
            <person name="Ovreas L."/>
            <person name="Rohde M."/>
            <person name="Galperin M.Y."/>
            <person name="Jogler C."/>
        </authorList>
    </citation>
    <scope>NUCLEOTIDE SEQUENCE [LARGE SCALE GENOMIC DNA]</scope>
    <source>
        <strain evidence="2 3">Mal4</strain>
    </source>
</reference>
<feature type="domain" description="WGR" evidence="1">
    <location>
        <begin position="1"/>
        <end position="79"/>
    </location>
</feature>
<dbReference type="InterPro" id="IPR036930">
    <property type="entry name" value="WGR_dom_sf"/>
</dbReference>
<dbReference type="OrthoDB" id="9767858at2"/>
<dbReference type="Pfam" id="PF05406">
    <property type="entry name" value="WGR"/>
    <property type="match status" value="1"/>
</dbReference>
<dbReference type="InterPro" id="IPR008893">
    <property type="entry name" value="WGR_domain"/>
</dbReference>
<dbReference type="InterPro" id="IPR019260">
    <property type="entry name" value="DUF2262"/>
</dbReference>
<dbReference type="InterPro" id="IPR049809">
    <property type="entry name" value="YehF/YfeS-like_WGR"/>
</dbReference>
<dbReference type="SUPFAM" id="SSF142921">
    <property type="entry name" value="WGR domain-like"/>
    <property type="match status" value="1"/>
</dbReference>
<keyword evidence="3" id="KW-1185">Reference proteome</keyword>
<accession>A0A517Z2A0</accession>
<gene>
    <name evidence="2" type="ORF">Mal4_08910</name>
</gene>
<name>A0A517Z2A0_9PLAN</name>
<dbReference type="Gene3D" id="2.20.140.10">
    <property type="entry name" value="WGR domain"/>
    <property type="match status" value="1"/>
</dbReference>
<dbReference type="AlphaFoldDB" id="A0A517Z2A0"/>
<dbReference type="PROSITE" id="PS51977">
    <property type="entry name" value="WGR"/>
    <property type="match status" value="1"/>
</dbReference>
<dbReference type="CDD" id="cd07996">
    <property type="entry name" value="WGR_MMR_like"/>
    <property type="match status" value="1"/>
</dbReference>
<dbReference type="KEGG" id="mri:Mal4_08910"/>
<dbReference type="Pfam" id="PF10020">
    <property type="entry name" value="DUF2262"/>
    <property type="match status" value="1"/>
</dbReference>
<dbReference type="InterPro" id="IPR054286">
    <property type="entry name" value="DUF7021"/>
</dbReference>
<organism evidence="2 3">
    <name type="scientific">Maioricimonas rarisocia</name>
    <dbReference type="NCBI Taxonomy" id="2528026"/>
    <lineage>
        <taxon>Bacteria</taxon>
        <taxon>Pseudomonadati</taxon>
        <taxon>Planctomycetota</taxon>
        <taxon>Planctomycetia</taxon>
        <taxon>Planctomycetales</taxon>
        <taxon>Planctomycetaceae</taxon>
        <taxon>Maioricimonas</taxon>
    </lineage>
</organism>
<protein>
    <submittedName>
        <fullName evidence="2">WGR domain protein</fullName>
    </submittedName>
</protein>
<dbReference type="Pfam" id="PF22886">
    <property type="entry name" value="DUF7021"/>
    <property type="match status" value="1"/>
</dbReference>
<dbReference type="Proteomes" id="UP000320496">
    <property type="component" value="Chromosome"/>
</dbReference>
<evidence type="ECO:0000313" key="2">
    <source>
        <dbReference type="EMBL" id="QDU36604.1"/>
    </source>
</evidence>